<dbReference type="RefSeq" id="XP_023656369.1">
    <property type="nucleotide sequence ID" value="XM_023800601.1"/>
</dbReference>
<evidence type="ECO:0000256" key="3">
    <source>
        <dbReference type="ARBA" id="ARBA00022737"/>
    </source>
</evidence>
<sequence>MDLGKVKLLRTGLNSLHQAIHPVHGIAWTDGRQISLTSFCFADGQAKFGDTNVIGQFEHVQGLYWGALCCSGTPALLAIQHKKHVSVWQLQLSSLEQNKLLCMQTCELSEPLPLLPQGCVWHPKMDVLAVLTKRDASVLFSVRVDNRRVKAPIKEGGLIRCACWTKDGTQLVVAIGSALHSYIWNDIEKTLFACSFCPVFDVGGSICAIESTEGQQVAVTTELPLDKICSLNAGMAFDVPPEAESPPTFSPILVLSDDSSSDSRRRSVDLEKLGRISLPSSGPIDLTNLLSRHRNSEPSPLIHLRRRDHLTGSGQDLSHLILVRYEQKATTTRKVSIPGILVPDIIAFDRRGCTVAVASNTCNIVLVYCVTPSSIPNIQQVQLEKHDRLKGVCFLDDNTLLVMVGNPKSNDSTFLPSSNTDKYNIRLMIRELVNEESGSLASPSQDSSACLPGVRRFSESFPKEAHAGLTDLVLPAGYAIQPPKNRKKLVEEVKSTDWNPLTSLTDFSDRVTSNMSSLNIEDFNVDIAHRLAGQNCRESGRPCSPRFKTLEKLNSHLIPPNSGGPIRERPAEQLKWNIESISSKFDEVQQCLLEIQDLTRNEKKLVGAYPSALEPPFISVTFQKQLTEDVFVDEKRQVLLCDGKLSLRVLQDLFSLTVVEMMNGNSWIVLVADAYGFVPLTFKPKDKLTVRNGKPKSPAELPCSVEGPRSGNPCGSSLDV</sequence>
<dbReference type="InterPro" id="IPR028041">
    <property type="entry name" value="WDCP"/>
</dbReference>
<proteinExistence type="predicted"/>
<evidence type="ECO:0000256" key="1">
    <source>
        <dbReference type="ARBA" id="ARBA00015683"/>
    </source>
</evidence>
<keyword evidence="3" id="KW-0677">Repeat</keyword>
<dbReference type="AlphaFoldDB" id="A0A3B3RJI0"/>
<dbReference type="Proteomes" id="UP000261540">
    <property type="component" value="Unplaced"/>
</dbReference>
<organism evidence="6 7">
    <name type="scientific">Paramormyrops kingsleyae</name>
    <dbReference type="NCBI Taxonomy" id="1676925"/>
    <lineage>
        <taxon>Eukaryota</taxon>
        <taxon>Metazoa</taxon>
        <taxon>Chordata</taxon>
        <taxon>Craniata</taxon>
        <taxon>Vertebrata</taxon>
        <taxon>Euteleostomi</taxon>
        <taxon>Actinopterygii</taxon>
        <taxon>Neopterygii</taxon>
        <taxon>Teleostei</taxon>
        <taxon>Osteoglossocephala</taxon>
        <taxon>Osteoglossomorpha</taxon>
        <taxon>Osteoglossiformes</taxon>
        <taxon>Mormyridae</taxon>
        <taxon>Paramormyrops</taxon>
    </lineage>
</organism>
<reference evidence="6" key="2">
    <citation type="submission" date="2025-09" db="UniProtKB">
        <authorList>
            <consortium name="Ensembl"/>
        </authorList>
    </citation>
    <scope>IDENTIFICATION</scope>
</reference>
<dbReference type="STRING" id="1676925.ENSPKIP00000018483"/>
<evidence type="ECO:0000256" key="4">
    <source>
        <dbReference type="ARBA" id="ARBA00023054"/>
    </source>
</evidence>
<dbReference type="GeneTree" id="ENSGT00390000001660"/>
<dbReference type="GeneID" id="111838040"/>
<reference evidence="6" key="1">
    <citation type="submission" date="2025-08" db="UniProtKB">
        <authorList>
            <consortium name="Ensembl"/>
        </authorList>
    </citation>
    <scope>IDENTIFICATION</scope>
</reference>
<keyword evidence="2" id="KW-0853">WD repeat</keyword>
<dbReference type="GO" id="GO:0019900">
    <property type="term" value="F:kinase binding"/>
    <property type="evidence" value="ECO:0007669"/>
    <property type="project" value="TreeGrafter"/>
</dbReference>
<dbReference type="Pfam" id="PF15390">
    <property type="entry name" value="WDCP"/>
    <property type="match status" value="1"/>
</dbReference>
<dbReference type="OrthoDB" id="6409262at2759"/>
<evidence type="ECO:0000313" key="7">
    <source>
        <dbReference type="Proteomes" id="UP000261540"/>
    </source>
</evidence>
<accession>A0A3B3RJI0</accession>
<evidence type="ECO:0000256" key="5">
    <source>
        <dbReference type="SAM" id="MobiDB-lite"/>
    </source>
</evidence>
<dbReference type="KEGG" id="pki:111838040"/>
<protein>
    <recommendedName>
        <fullName evidence="1">WD repeat and coiled-coil-containing protein</fullName>
    </recommendedName>
</protein>
<dbReference type="PANTHER" id="PTHR14897:SF5">
    <property type="entry name" value="WD REPEAT AND COILED-COIL-CONTAINING PROTEIN"/>
    <property type="match status" value="1"/>
</dbReference>
<dbReference type="CTD" id="80304"/>
<evidence type="ECO:0000256" key="2">
    <source>
        <dbReference type="ARBA" id="ARBA00022574"/>
    </source>
</evidence>
<dbReference type="InterPro" id="IPR011044">
    <property type="entry name" value="Quino_amine_DH_bsu"/>
</dbReference>
<dbReference type="Ensembl" id="ENSPKIT00000036213.1">
    <property type="protein sequence ID" value="ENSPKIP00000018483.1"/>
    <property type="gene ID" value="ENSPKIG00000004029.1"/>
</dbReference>
<dbReference type="PANTHER" id="PTHR14897">
    <property type="entry name" value="WD REPEAT AND COILED-COIL-CONTAINING PROTEIN"/>
    <property type="match status" value="1"/>
</dbReference>
<keyword evidence="4" id="KW-0175">Coiled coil</keyword>
<keyword evidence="7" id="KW-1185">Reference proteome</keyword>
<name>A0A3B3RJI0_9TELE</name>
<feature type="region of interest" description="Disordered" evidence="5">
    <location>
        <begin position="691"/>
        <end position="720"/>
    </location>
</feature>
<dbReference type="SUPFAM" id="SSF50969">
    <property type="entry name" value="YVTN repeat-like/Quinoprotein amine dehydrogenase"/>
    <property type="match status" value="1"/>
</dbReference>
<evidence type="ECO:0000313" key="6">
    <source>
        <dbReference type="Ensembl" id="ENSPKIP00000018483.1"/>
    </source>
</evidence>